<evidence type="ECO:0000313" key="1">
    <source>
        <dbReference type="EMBL" id="SDX17850.1"/>
    </source>
</evidence>
<evidence type="ECO:0000313" key="2">
    <source>
        <dbReference type="Proteomes" id="UP000183610"/>
    </source>
</evidence>
<dbReference type="AlphaFoldDB" id="A0AAX2DS25"/>
<dbReference type="EMBL" id="FNMX01000012">
    <property type="protein sequence ID" value="SDX17850.1"/>
    <property type="molecule type" value="Genomic_DNA"/>
</dbReference>
<sequence>MNGGMDKMAITMYIDQPEKLLAIETTHPHFRDHFKADFYLDKTDRFGPFGAADGLEVLRRLEEYFSDKSDQGLNLAAFPKYMMETVKGSTYVPAKDDGVDRLQQLLAEYGEIVRLSDQITVSAALAQIKITGYVLPVLRDAALESLHREIELNKIENMDTSYADSIFYDLLTFTKDYTSVMPNMWCRHCTE</sequence>
<comment type="caution">
    <text evidence="1">The sequence shown here is derived from an EMBL/GenBank/DDBJ whole genome shotgun (WGS) entry which is preliminary data.</text>
</comment>
<accession>A0AAX2DS25</accession>
<proteinExistence type="predicted"/>
<organism evidence="1 2">
    <name type="scientific">Listeria ivanovii</name>
    <dbReference type="NCBI Taxonomy" id="1638"/>
    <lineage>
        <taxon>Bacteria</taxon>
        <taxon>Bacillati</taxon>
        <taxon>Bacillota</taxon>
        <taxon>Bacilli</taxon>
        <taxon>Bacillales</taxon>
        <taxon>Listeriaceae</taxon>
        <taxon>Listeria</taxon>
    </lineage>
</organism>
<dbReference type="Proteomes" id="UP000183610">
    <property type="component" value="Unassembled WGS sequence"/>
</dbReference>
<name>A0AAX2DS25_LISIV</name>
<protein>
    <submittedName>
        <fullName evidence="1">Uncharacterized conserved protein YfeS, contains WGR domain</fullName>
    </submittedName>
</protein>
<reference evidence="1 2" key="1">
    <citation type="submission" date="2016-10" db="EMBL/GenBank/DDBJ databases">
        <authorList>
            <person name="Varghese N."/>
            <person name="Submissions S."/>
        </authorList>
    </citation>
    <scope>NUCLEOTIDE SEQUENCE [LARGE SCALE GENOMIC DNA]</scope>
    <source>
        <strain evidence="1 2">ATCC 49954</strain>
    </source>
</reference>
<gene>
    <name evidence="1" type="ORF">SAMN05421782_11278</name>
</gene>